<dbReference type="RefSeq" id="WP_124027930.1">
    <property type="nucleotide sequence ID" value="NZ_JBHRSN010000006.1"/>
</dbReference>
<dbReference type="AlphaFoldDB" id="A0A3N5XZM6"/>
<feature type="domain" description="Translocation and assembly module TamB C-terminal" evidence="5">
    <location>
        <begin position="880"/>
        <end position="1199"/>
    </location>
</feature>
<comment type="caution">
    <text evidence="6">The sequence shown here is derived from an EMBL/GenBank/DDBJ whole genome shotgun (WGS) entry which is preliminary data.</text>
</comment>
<evidence type="ECO:0000256" key="3">
    <source>
        <dbReference type="ARBA" id="ARBA00022989"/>
    </source>
</evidence>
<dbReference type="Pfam" id="PF04357">
    <property type="entry name" value="TamB"/>
    <property type="match status" value="1"/>
</dbReference>
<keyword evidence="3" id="KW-1133">Transmembrane helix</keyword>
<sequence length="1222" mass="130660">MSKRLAYIILIMTAVIGSLSAFIVSPLATPLMKWSANKFVEGLSVEKMSGSLLGNLSLSGIRYRQPGTEVRIETTTLNLDWSCIDADNICIESVTVSRPVITLSNTDADAEDDSVPNTNIELPVRLVIGRIKVTEIQLASSPYSVEISTLTTALTMQDTVSISQLQLRDIAIKDASLPAPETPFAGIQYTAPSLPTVSLPIAVDINDLNIQNLYYEAATSQQSVDLIASSALRAKGETISWQALTIQHTQGQASTSGEIALRDDYRIDAWLSASANIDENTQQSSELQLKGSLANLDFDIELAGLVDGNATLKLNILSDTLPIQGRLNWPAQPVGYASVESLQAGELVVQGEIANYSMQLESGLKESTLGDIRLLVDFVLTDRSFLVNHLDAKLLGGDISTRGKVNFVDGLSGTGFTKAKGITLTRLLQGNQTPQPWQELSLPQAEWQYVLQQRPNGIEVLLGDINAQITQANSKATLLGQAAYSQGNDLGVATLTLSQNNTNNTVGITAQVLNQRFINAKLNLAVQDIATFVAGVEGTIQGDVNIAGEWQNPAFDAHIMAKNIVIPDSLSPELAQQGTLEASFAAEGNAFDHVLNIAFSASDASLQAALNGGYENDAWRGQLSQSLLRIKNTQWYLQAPAALTLHTDNGHVNVGAHCWLLDADPAKACIEQAYYKAKQASAQFEISALPVGAWAKPFVPNLSQVSDSARLQLLGQGGYDSSGKMTATASASINPSTWTFAEENPVILTLENLQSELVLDGNTLDATLDFSSPELGKASAKVHTNITNPNDSTNQVELFLSNITLDPITDLSPSIHQLSGSINGQLLLTGGVRKPNIEGAFTLKNGNVEVEQSPLQLTNWEQELVFNGLSASIEGSLNIGEGQGEISGLIDWSDTPIVNLALEANDIALTHEKSKLTLSPNLNATILPDSVMVSGQVDVPYARIKIDSLPASAVSPSEDVYLRGEPPETDPIKAINADVLITLDERKAGEVKVDAFGLTADLHGGLQILNQPSVVGYGDLQILNGRYQAYGQNLLIRTGEVQFNGPLSQPFLFVEAIRDPQLTEDGVVAGVRIDGAATGPTVELFSEPAMDQNQNLLYLLSGSGNLNASSSEDETAFQTALLGFGLASSGTFTSGVGEALGIEDLSLTTVGQGDNTQVAVSGRIAKNLTLRYGVGVFDNETEIALRYQIIPKLYIEAVRGISLAVDMYYEFAVGELETEPAK</sequence>
<dbReference type="PANTHER" id="PTHR36985">
    <property type="entry name" value="TRANSLOCATION AND ASSEMBLY MODULE SUBUNIT TAMB"/>
    <property type="match status" value="1"/>
</dbReference>
<reference evidence="6 7" key="1">
    <citation type="submission" date="2018-11" db="EMBL/GenBank/DDBJ databases">
        <authorList>
            <person name="Ye M.-Q."/>
            <person name="Du Z.-J."/>
        </authorList>
    </citation>
    <scope>NUCLEOTIDE SEQUENCE [LARGE SCALE GENOMIC DNA]</scope>
    <source>
        <strain evidence="6 7">U0105</strain>
    </source>
</reference>
<proteinExistence type="predicted"/>
<keyword evidence="2" id="KW-0812">Transmembrane</keyword>
<dbReference type="GO" id="GO:0005886">
    <property type="term" value="C:plasma membrane"/>
    <property type="evidence" value="ECO:0007669"/>
    <property type="project" value="InterPro"/>
</dbReference>
<protein>
    <recommendedName>
        <fullName evidence="5">Translocation and assembly module TamB C-terminal domain-containing protein</fullName>
    </recommendedName>
</protein>
<dbReference type="PANTHER" id="PTHR36985:SF1">
    <property type="entry name" value="TRANSLOCATION AND ASSEMBLY MODULE SUBUNIT TAMB"/>
    <property type="match status" value="1"/>
</dbReference>
<dbReference type="Proteomes" id="UP000275281">
    <property type="component" value="Unassembled WGS sequence"/>
</dbReference>
<accession>A0A3N5XZM6</accession>
<comment type="subcellular location">
    <subcellularLocation>
        <location evidence="1">Membrane</location>
        <topology evidence="1">Single-pass membrane protein</topology>
    </subcellularLocation>
</comment>
<dbReference type="EMBL" id="RPOK01000003">
    <property type="protein sequence ID" value="RPJ66572.1"/>
    <property type="molecule type" value="Genomic_DNA"/>
</dbReference>
<evidence type="ECO:0000256" key="2">
    <source>
        <dbReference type="ARBA" id="ARBA00022692"/>
    </source>
</evidence>
<dbReference type="GO" id="GO:0009306">
    <property type="term" value="P:protein secretion"/>
    <property type="evidence" value="ECO:0007669"/>
    <property type="project" value="InterPro"/>
</dbReference>
<dbReference type="InterPro" id="IPR007452">
    <property type="entry name" value="TamB_C"/>
</dbReference>
<gene>
    <name evidence="6" type="ORF">DRW07_10840</name>
</gene>
<name>A0A3N5XZM6_9ALTE</name>
<evidence type="ECO:0000256" key="1">
    <source>
        <dbReference type="ARBA" id="ARBA00004167"/>
    </source>
</evidence>
<keyword evidence="4" id="KW-0472">Membrane</keyword>
<keyword evidence="7" id="KW-1185">Reference proteome</keyword>
<dbReference type="OrthoDB" id="5555605at2"/>
<evidence type="ECO:0000256" key="4">
    <source>
        <dbReference type="ARBA" id="ARBA00023136"/>
    </source>
</evidence>
<evidence type="ECO:0000259" key="5">
    <source>
        <dbReference type="Pfam" id="PF04357"/>
    </source>
</evidence>
<evidence type="ECO:0000313" key="7">
    <source>
        <dbReference type="Proteomes" id="UP000275281"/>
    </source>
</evidence>
<organism evidence="6 7">
    <name type="scientific">Alteromonas sediminis</name>
    <dbReference type="NCBI Taxonomy" id="2259342"/>
    <lineage>
        <taxon>Bacteria</taxon>
        <taxon>Pseudomonadati</taxon>
        <taxon>Pseudomonadota</taxon>
        <taxon>Gammaproteobacteria</taxon>
        <taxon>Alteromonadales</taxon>
        <taxon>Alteromonadaceae</taxon>
        <taxon>Alteromonas/Salinimonas group</taxon>
        <taxon>Alteromonas</taxon>
    </lineage>
</organism>
<evidence type="ECO:0000313" key="6">
    <source>
        <dbReference type="EMBL" id="RPJ66572.1"/>
    </source>
</evidence>
<dbReference type="GO" id="GO:0097347">
    <property type="term" value="C:TAM protein secretion complex"/>
    <property type="evidence" value="ECO:0007669"/>
    <property type="project" value="TreeGrafter"/>
</dbReference>